<dbReference type="Pfam" id="PF08751">
    <property type="entry name" value="TrwC"/>
    <property type="match status" value="1"/>
</dbReference>
<dbReference type="Proteomes" id="UP000185557">
    <property type="component" value="Unassembled WGS sequence"/>
</dbReference>
<accession>A0A1U7IY05</accession>
<evidence type="ECO:0000313" key="4">
    <source>
        <dbReference type="Proteomes" id="UP000185557"/>
    </source>
</evidence>
<keyword evidence="4" id="KW-1185">Reference proteome</keyword>
<evidence type="ECO:0000313" key="3">
    <source>
        <dbReference type="EMBL" id="OKH43452.1"/>
    </source>
</evidence>
<dbReference type="InterPro" id="IPR014059">
    <property type="entry name" value="TraI/TrwC_relax"/>
</dbReference>
<dbReference type="AlphaFoldDB" id="A0A1U7IY05"/>
<comment type="caution">
    <text evidence="3">The sequence shown here is derived from an EMBL/GenBank/DDBJ whole genome shotgun (WGS) entry which is preliminary data.</text>
</comment>
<dbReference type="OrthoDB" id="1634048at2"/>
<proteinExistence type="predicted"/>
<dbReference type="NCBIfam" id="TIGR02686">
    <property type="entry name" value="relax_trwC"/>
    <property type="match status" value="1"/>
</dbReference>
<dbReference type="CDD" id="cd17933">
    <property type="entry name" value="DEXSc_RecD-like"/>
    <property type="match status" value="1"/>
</dbReference>
<dbReference type="SUPFAM" id="SSF55464">
    <property type="entry name" value="Origin of replication-binding domain, RBD-like"/>
    <property type="match status" value="1"/>
</dbReference>
<feature type="region of interest" description="Disordered" evidence="1">
    <location>
        <begin position="920"/>
        <end position="964"/>
    </location>
</feature>
<dbReference type="SUPFAM" id="SSF52540">
    <property type="entry name" value="P-loop containing nucleoside triphosphate hydrolases"/>
    <property type="match status" value="2"/>
</dbReference>
<feature type="region of interest" description="Disordered" evidence="1">
    <location>
        <begin position="881"/>
        <end position="901"/>
    </location>
</feature>
<dbReference type="Gene3D" id="3.40.50.300">
    <property type="entry name" value="P-loop containing nucleotide triphosphate hydrolases"/>
    <property type="match status" value="2"/>
</dbReference>
<dbReference type="RefSeq" id="WP_073611157.1">
    <property type="nucleotide sequence ID" value="NZ_MRCG01000033.1"/>
</dbReference>
<organism evidence="3 4">
    <name type="scientific">Phormidium tenue NIES-30</name>
    <dbReference type="NCBI Taxonomy" id="549789"/>
    <lineage>
        <taxon>Bacteria</taxon>
        <taxon>Bacillati</taxon>
        <taxon>Cyanobacteriota</taxon>
        <taxon>Cyanophyceae</taxon>
        <taxon>Oscillatoriophycideae</taxon>
        <taxon>Oscillatoriales</taxon>
        <taxon>Oscillatoriaceae</taxon>
        <taxon>Phormidium</taxon>
    </lineage>
</organism>
<dbReference type="STRING" id="549789.NIES30_24900"/>
<name>A0A1U7IY05_9CYAN</name>
<evidence type="ECO:0000256" key="1">
    <source>
        <dbReference type="SAM" id="MobiDB-lite"/>
    </source>
</evidence>
<dbReference type="Pfam" id="PF13604">
    <property type="entry name" value="AAA_30"/>
    <property type="match status" value="1"/>
</dbReference>
<protein>
    <recommendedName>
        <fullName evidence="2">TrwC relaxase domain-containing protein</fullName>
    </recommendedName>
</protein>
<dbReference type="InterPro" id="IPR027417">
    <property type="entry name" value="P-loop_NTPase"/>
</dbReference>
<dbReference type="CDD" id="cd18809">
    <property type="entry name" value="SF1_C_RecD"/>
    <property type="match status" value="1"/>
</dbReference>
<dbReference type="Gene3D" id="2.30.30.940">
    <property type="match status" value="1"/>
</dbReference>
<dbReference type="InterPro" id="IPR014862">
    <property type="entry name" value="TrwC"/>
</dbReference>
<evidence type="ECO:0000259" key="2">
    <source>
        <dbReference type="Pfam" id="PF08751"/>
    </source>
</evidence>
<feature type="compositionally biased region" description="Low complexity" evidence="1">
    <location>
        <begin position="881"/>
        <end position="893"/>
    </location>
</feature>
<reference evidence="3 4" key="1">
    <citation type="submission" date="2016-11" db="EMBL/GenBank/DDBJ databases">
        <title>Draft Genome Sequences of Nine Cyanobacterial Strains from Diverse Habitats.</title>
        <authorList>
            <person name="Zhu T."/>
            <person name="Hou S."/>
            <person name="Lu X."/>
            <person name="Hess W.R."/>
        </authorList>
    </citation>
    <scope>NUCLEOTIDE SEQUENCE [LARGE SCALE GENOMIC DNA]</scope>
    <source>
        <strain evidence="3 4">NIES-30</strain>
    </source>
</reference>
<dbReference type="EMBL" id="MRCG01000033">
    <property type="protein sequence ID" value="OKH43452.1"/>
    <property type="molecule type" value="Genomic_DNA"/>
</dbReference>
<sequence length="1153" mass="126470">MLSMCSVSAAQAETYYEKDDYYTACTDAARSTARWYGQGASTLGLQGEVKPEDFKALLHGTAPNGECLHARAIDPTRHRAATDYTFSAPKSVSIAGLVQGDPRVIAAHNQAVDTALEVLQERFAQARVSTPEGRQRVVTGNIVAAVFQHDSSRELDPQLHSHCVVMNTTQLPDGTWRSLSNEEILANQILLGEIYQNELAYQLRQSGYDIDPQGKGQFELSNYSQPLLGTFSTRTRQIENYLQQWQKSLDETQGTPLHASQKKQATLRTRKRKQAVPREVLLTAWQQQVSDQNLTLPEVPHQERDLSTAAHQQADQMARAGTAHASERESVFRRGKVERFALEHALGEMPLATLSQAIAAQGELLSVEATKDKYTTTAALHRERDTIQLMHQGQHQWAPILSEAELQEQLPQWPTLSTGQQRALTLALTSSDQMLAWQGLPGSGKTFVLQAFKQSAEAQGFSVRGFAPSAEAANVLGKEAGLPTDTVASLLHAPAPDQAPGQREIWVIDEAGLLSAKDAHGLLSLAVERQARVILVGDTRQLSAVEAGNPFKSLQAGGIQTAFLDESRRQKTAALKQAVNLLATDQTEAAFQTLVGAGSIQTIKSPIARLQQVATDYLAQGETERDKTLLLAGTNQERLALTALIRTGLQAQGQLNADGFTLASLRRKDMTQAQAGYAAHYASDDIVIVNQPYKRQGLAKQQPYQVIQVDARRNRLTLAGEAGQTLEIDPTACPNKTVYTRQAIPVAVGDRLRWTRNDRTQNLRNGQAFTLTAIDAQGQAEIRYPDGRHDSVDLNGLQYVDYSLVSTTYSAQGKTADRVMALMDATTSQESFYVAVSRAKYQLSLYTADSDELLRQAQRSSAKENVSDYVPLFNLVNTHAQTSESTPAAAPSAVGDRDAARDLGRRAGERVAAGLATAPAADCGAPAGQRPTALSDRDLSAPPGPIGSGAEADDHRPQPPPADLERIAEGARDWQQQRQFQAIAGTLIGLSDTAERVKSAGEQQSRWAGAIARLAHELARDLERRRQQREQREQRERISAEQMMWAERLVPEVRGILTLARRAGQMEQTGPETWVLKGRHYMLSFCQATDTISLVAQDGRGELLRLQRPQGAWQPQLAQGLTVEDVGQLQKAHRLLHQATQAPQRSRQVEMER</sequence>
<feature type="compositionally biased region" description="Basic and acidic residues" evidence="1">
    <location>
        <begin position="952"/>
        <end position="964"/>
    </location>
</feature>
<feature type="domain" description="TrwC relaxase" evidence="2">
    <location>
        <begin position="9"/>
        <end position="290"/>
    </location>
</feature>
<gene>
    <name evidence="3" type="ORF">NIES30_24900</name>
</gene>
<dbReference type="NCBIfam" id="NF041492">
    <property type="entry name" value="MobF"/>
    <property type="match status" value="1"/>
</dbReference>